<evidence type="ECO:0000256" key="1">
    <source>
        <dbReference type="SAM" id="MobiDB-lite"/>
    </source>
</evidence>
<feature type="region of interest" description="Disordered" evidence="1">
    <location>
        <begin position="51"/>
        <end position="84"/>
    </location>
</feature>
<reference evidence="2" key="1">
    <citation type="journal article" date="2012" name="PLoS Genet.">
        <title>Comparative analysis of the genomes of two field isolates of the rice blast fungus Magnaporthe oryzae.</title>
        <authorList>
            <person name="Xue M."/>
            <person name="Yang J."/>
            <person name="Li Z."/>
            <person name="Hu S."/>
            <person name="Yao N."/>
            <person name="Dean R.A."/>
            <person name="Zhao W."/>
            <person name="Shen M."/>
            <person name="Zhang H."/>
            <person name="Li C."/>
            <person name="Liu L."/>
            <person name="Cao L."/>
            <person name="Xu X."/>
            <person name="Xing Y."/>
            <person name="Hsiang T."/>
            <person name="Zhang Z."/>
            <person name="Xu J.R."/>
            <person name="Peng Y.L."/>
        </authorList>
    </citation>
    <scope>NUCLEOTIDE SEQUENCE</scope>
    <source>
        <strain evidence="2">Y34</strain>
    </source>
</reference>
<feature type="compositionally biased region" description="Polar residues" evidence="1">
    <location>
        <begin position="71"/>
        <end position="84"/>
    </location>
</feature>
<accession>A0AA97P3M7</accession>
<protein>
    <submittedName>
        <fullName evidence="2">Uncharacterized protein</fullName>
    </submittedName>
</protein>
<dbReference type="Proteomes" id="UP000011086">
    <property type="component" value="Unassembled WGS sequence"/>
</dbReference>
<name>A0AA97P3M7_PYRO3</name>
<evidence type="ECO:0000313" key="2">
    <source>
        <dbReference type="EMBL" id="ELQ41340.1"/>
    </source>
</evidence>
<dbReference type="EMBL" id="JH793350">
    <property type="protein sequence ID" value="ELQ41340.1"/>
    <property type="molecule type" value="Genomic_DNA"/>
</dbReference>
<sequence length="84" mass="9332">MSECQPKASMPYARVWGDKKTRCRNSSSEACVRQVTTGLHCRLSVHTPVLPRYQSQGPNKDFDAPRHIGRSWTSRQATGGTKAA</sequence>
<gene>
    <name evidence="2" type="ORF">OOU_Y34scaffold00283g34</name>
</gene>
<proteinExistence type="predicted"/>
<organism evidence="2">
    <name type="scientific">Pyricularia oryzae (strain Y34)</name>
    <name type="common">Rice blast fungus</name>
    <name type="synonym">Magnaporthe oryzae</name>
    <dbReference type="NCBI Taxonomy" id="1143189"/>
    <lineage>
        <taxon>Eukaryota</taxon>
        <taxon>Fungi</taxon>
        <taxon>Dikarya</taxon>
        <taxon>Ascomycota</taxon>
        <taxon>Pezizomycotina</taxon>
        <taxon>Sordariomycetes</taxon>
        <taxon>Sordariomycetidae</taxon>
        <taxon>Magnaporthales</taxon>
        <taxon>Pyriculariaceae</taxon>
        <taxon>Pyricularia</taxon>
    </lineage>
</organism>
<dbReference type="AlphaFoldDB" id="A0AA97P3M7"/>